<feature type="transmembrane region" description="Helical" evidence="8">
    <location>
        <begin position="72"/>
        <end position="93"/>
    </location>
</feature>
<dbReference type="AlphaFoldDB" id="A0A0R1RE84"/>
<gene>
    <name evidence="9" type="ORF">FC70_GL000771</name>
</gene>
<dbReference type="Proteomes" id="UP000051697">
    <property type="component" value="Unassembled WGS sequence"/>
</dbReference>
<feature type="transmembrane region" description="Helical" evidence="8">
    <location>
        <begin position="137"/>
        <end position="154"/>
    </location>
</feature>
<feature type="transmembrane region" description="Helical" evidence="8">
    <location>
        <begin position="99"/>
        <end position="117"/>
    </location>
</feature>
<comment type="caution">
    <text evidence="9">The sequence shown here is derived from an EMBL/GenBank/DDBJ whole genome shotgun (WGS) entry which is preliminary data.</text>
</comment>
<keyword evidence="4 8" id="KW-1003">Cell membrane</keyword>
<dbReference type="PANTHER" id="PTHR30269:SF0">
    <property type="entry name" value="MEMBRANE TRANSPORTER PROTEIN YFCA-RELATED"/>
    <property type="match status" value="1"/>
</dbReference>
<dbReference type="GO" id="GO:0005886">
    <property type="term" value="C:plasma membrane"/>
    <property type="evidence" value="ECO:0007669"/>
    <property type="project" value="UniProtKB-SubCell"/>
</dbReference>
<sequence>MKRLITFLIVCPLVFLGGFVDSIAGGGGLISLPAYMMTGMPIHFAIGTNKLSSAMGTTVSTLQFARNGYMKLKLSLMTIMAALAGAFLGARIALHISDYYFQIILLVVLPATALYLVFNKQALKNNKFAERLVGKQVLLSLVIALVLGIYDGFYGPGAGTFMLLGLTGIAKLPINLAAGTTKIINLTTNITALLVFLFSGKVFLILGLTAGIFGIAGNYLGAIYFKRGGAKIAKPIILIVLAIFFVKLIFDFIK</sequence>
<name>A0A0R1RE84_9LACO</name>
<evidence type="ECO:0000256" key="3">
    <source>
        <dbReference type="ARBA" id="ARBA00022448"/>
    </source>
</evidence>
<feature type="transmembrane region" description="Helical" evidence="8">
    <location>
        <begin position="232"/>
        <end position="250"/>
    </location>
</feature>
<dbReference type="STRING" id="1423778.FC70_GL000771"/>
<evidence type="ECO:0000256" key="5">
    <source>
        <dbReference type="ARBA" id="ARBA00022692"/>
    </source>
</evidence>
<keyword evidence="10" id="KW-1185">Reference proteome</keyword>
<protein>
    <recommendedName>
        <fullName evidence="8">Probable membrane transporter protein</fullName>
    </recommendedName>
</protein>
<accession>A0A0R1RE84</accession>
<dbReference type="InterPro" id="IPR052017">
    <property type="entry name" value="TSUP"/>
</dbReference>
<dbReference type="InterPro" id="IPR002781">
    <property type="entry name" value="TM_pro_TauE-like"/>
</dbReference>
<dbReference type="EMBL" id="AZFE01000031">
    <property type="protein sequence ID" value="KRL55175.1"/>
    <property type="molecule type" value="Genomic_DNA"/>
</dbReference>
<evidence type="ECO:0000256" key="8">
    <source>
        <dbReference type="RuleBase" id="RU363041"/>
    </source>
</evidence>
<feature type="transmembrane region" description="Helical" evidence="8">
    <location>
        <begin position="190"/>
        <end position="220"/>
    </location>
</feature>
<feature type="transmembrane region" description="Helical" evidence="8">
    <location>
        <begin position="32"/>
        <end position="51"/>
    </location>
</feature>
<keyword evidence="6 8" id="KW-1133">Transmembrane helix</keyword>
<dbReference type="PANTHER" id="PTHR30269">
    <property type="entry name" value="TRANSMEMBRANE PROTEIN YFCA"/>
    <property type="match status" value="1"/>
</dbReference>
<comment type="similarity">
    <text evidence="2 8">Belongs to the 4-toluene sulfonate uptake permease (TSUP) (TC 2.A.102) family.</text>
</comment>
<evidence type="ECO:0000313" key="10">
    <source>
        <dbReference type="Proteomes" id="UP000051697"/>
    </source>
</evidence>
<reference evidence="9 10" key="1">
    <citation type="journal article" date="2015" name="Genome Announc.">
        <title>Expanding the biotechnology potential of lactobacilli through comparative genomics of 213 strains and associated genera.</title>
        <authorList>
            <person name="Sun Z."/>
            <person name="Harris H.M."/>
            <person name="McCann A."/>
            <person name="Guo C."/>
            <person name="Argimon S."/>
            <person name="Zhang W."/>
            <person name="Yang X."/>
            <person name="Jeffery I.B."/>
            <person name="Cooney J.C."/>
            <person name="Kagawa T.F."/>
            <person name="Liu W."/>
            <person name="Song Y."/>
            <person name="Salvetti E."/>
            <person name="Wrobel A."/>
            <person name="Rasinkangas P."/>
            <person name="Parkhill J."/>
            <person name="Rea M.C."/>
            <person name="O'Sullivan O."/>
            <person name="Ritari J."/>
            <person name="Douillard F.P."/>
            <person name="Paul Ross R."/>
            <person name="Yang R."/>
            <person name="Briner A.E."/>
            <person name="Felis G.E."/>
            <person name="de Vos W.M."/>
            <person name="Barrangou R."/>
            <person name="Klaenhammer T.R."/>
            <person name="Caufield P.W."/>
            <person name="Cui Y."/>
            <person name="Zhang H."/>
            <person name="O'Toole P.W."/>
        </authorList>
    </citation>
    <scope>NUCLEOTIDE SEQUENCE [LARGE SCALE GENOMIC DNA]</scope>
    <source>
        <strain evidence="9 10">DSM 15707</strain>
    </source>
</reference>
<dbReference type="PATRIC" id="fig|1423778.4.peg.803"/>
<evidence type="ECO:0000256" key="6">
    <source>
        <dbReference type="ARBA" id="ARBA00022989"/>
    </source>
</evidence>
<keyword evidence="3" id="KW-0813">Transport</keyword>
<organism evidence="9 10">
    <name type="scientific">Paucilactobacillus oligofermentans DSM 15707 = LMG 22743</name>
    <dbReference type="NCBI Taxonomy" id="1423778"/>
    <lineage>
        <taxon>Bacteria</taxon>
        <taxon>Bacillati</taxon>
        <taxon>Bacillota</taxon>
        <taxon>Bacilli</taxon>
        <taxon>Lactobacillales</taxon>
        <taxon>Lactobacillaceae</taxon>
        <taxon>Paucilactobacillus</taxon>
    </lineage>
</organism>
<proteinExistence type="inferred from homology"/>
<evidence type="ECO:0000256" key="2">
    <source>
        <dbReference type="ARBA" id="ARBA00009142"/>
    </source>
</evidence>
<comment type="subcellular location">
    <subcellularLocation>
        <location evidence="1 8">Cell membrane</location>
        <topology evidence="1 8">Multi-pass membrane protein</topology>
    </subcellularLocation>
</comment>
<dbReference type="Pfam" id="PF01925">
    <property type="entry name" value="TauE"/>
    <property type="match status" value="1"/>
</dbReference>
<keyword evidence="7 8" id="KW-0472">Membrane</keyword>
<evidence type="ECO:0000313" key="9">
    <source>
        <dbReference type="EMBL" id="KRL55175.1"/>
    </source>
</evidence>
<evidence type="ECO:0000256" key="4">
    <source>
        <dbReference type="ARBA" id="ARBA00022475"/>
    </source>
</evidence>
<keyword evidence="5 8" id="KW-0812">Transmembrane</keyword>
<evidence type="ECO:0000256" key="7">
    <source>
        <dbReference type="ARBA" id="ARBA00023136"/>
    </source>
</evidence>
<evidence type="ECO:0000256" key="1">
    <source>
        <dbReference type="ARBA" id="ARBA00004651"/>
    </source>
</evidence>